<name>A0A517ZYK7_9PLAN</name>
<dbReference type="Pfam" id="PF13396">
    <property type="entry name" value="PLDc_N"/>
    <property type="match status" value="1"/>
</dbReference>
<reference evidence="8 9" key="1">
    <citation type="submission" date="2019-02" db="EMBL/GenBank/DDBJ databases">
        <title>Deep-cultivation of Planctomycetes and their phenomic and genomic characterization uncovers novel biology.</title>
        <authorList>
            <person name="Wiegand S."/>
            <person name="Jogler M."/>
            <person name="Boedeker C."/>
            <person name="Pinto D."/>
            <person name="Vollmers J."/>
            <person name="Rivas-Marin E."/>
            <person name="Kohn T."/>
            <person name="Peeters S.H."/>
            <person name="Heuer A."/>
            <person name="Rast P."/>
            <person name="Oberbeckmann S."/>
            <person name="Bunk B."/>
            <person name="Jeske O."/>
            <person name="Meyerdierks A."/>
            <person name="Storesund J.E."/>
            <person name="Kallscheuer N."/>
            <person name="Luecker S."/>
            <person name="Lage O.M."/>
            <person name="Pohl T."/>
            <person name="Merkel B.J."/>
            <person name="Hornburger P."/>
            <person name="Mueller R.-W."/>
            <person name="Bruemmer F."/>
            <person name="Labrenz M."/>
            <person name="Spormann A.M."/>
            <person name="Op den Camp H."/>
            <person name="Overmann J."/>
            <person name="Amann R."/>
            <person name="Jetten M.S.M."/>
            <person name="Mascher T."/>
            <person name="Medema M.H."/>
            <person name="Devos D.P."/>
            <person name="Kaster A.-K."/>
            <person name="Ovreas L."/>
            <person name="Rohde M."/>
            <person name="Galperin M.Y."/>
            <person name="Jogler C."/>
        </authorList>
    </citation>
    <scope>NUCLEOTIDE SEQUENCE [LARGE SCALE GENOMIC DNA]</scope>
    <source>
        <strain evidence="8 9">Mal52</strain>
    </source>
</reference>
<dbReference type="KEGG" id="sdyn:Mal52_61040"/>
<keyword evidence="2" id="KW-1003">Cell membrane</keyword>
<dbReference type="InterPro" id="IPR027379">
    <property type="entry name" value="CLS_N"/>
</dbReference>
<sequence>MEALIGLACMLPFILLSIAGTVFWIWMLVDCLTKEPSEGNDKIIWVLVIVFLQIIGAAVYYFVRRPERISQTGQ</sequence>
<keyword evidence="9" id="KW-1185">Reference proteome</keyword>
<dbReference type="GO" id="GO:0005886">
    <property type="term" value="C:plasma membrane"/>
    <property type="evidence" value="ECO:0007669"/>
    <property type="project" value="UniProtKB-SubCell"/>
</dbReference>
<evidence type="ECO:0000259" key="7">
    <source>
        <dbReference type="Pfam" id="PF13396"/>
    </source>
</evidence>
<keyword evidence="3 6" id="KW-0812">Transmembrane</keyword>
<dbReference type="EMBL" id="CP036276">
    <property type="protein sequence ID" value="QDU47569.1"/>
    <property type="molecule type" value="Genomic_DNA"/>
</dbReference>
<evidence type="ECO:0000256" key="1">
    <source>
        <dbReference type="ARBA" id="ARBA00004651"/>
    </source>
</evidence>
<dbReference type="RefSeq" id="WP_145380372.1">
    <property type="nucleotide sequence ID" value="NZ_CP036276.1"/>
</dbReference>
<dbReference type="AlphaFoldDB" id="A0A517ZYK7"/>
<evidence type="ECO:0000313" key="9">
    <source>
        <dbReference type="Proteomes" id="UP000319383"/>
    </source>
</evidence>
<feature type="transmembrane region" description="Helical" evidence="6">
    <location>
        <begin position="43"/>
        <end position="63"/>
    </location>
</feature>
<dbReference type="Proteomes" id="UP000319383">
    <property type="component" value="Chromosome"/>
</dbReference>
<evidence type="ECO:0000313" key="8">
    <source>
        <dbReference type="EMBL" id="QDU47569.1"/>
    </source>
</evidence>
<comment type="subcellular location">
    <subcellularLocation>
        <location evidence="1">Cell membrane</location>
        <topology evidence="1">Multi-pass membrane protein</topology>
    </subcellularLocation>
</comment>
<gene>
    <name evidence="8" type="ORF">Mal52_61040</name>
</gene>
<organism evidence="8 9">
    <name type="scientific">Symmachiella dynata</name>
    <dbReference type="NCBI Taxonomy" id="2527995"/>
    <lineage>
        <taxon>Bacteria</taxon>
        <taxon>Pseudomonadati</taxon>
        <taxon>Planctomycetota</taxon>
        <taxon>Planctomycetia</taxon>
        <taxon>Planctomycetales</taxon>
        <taxon>Planctomycetaceae</taxon>
        <taxon>Symmachiella</taxon>
    </lineage>
</organism>
<keyword evidence="4 6" id="KW-1133">Transmembrane helix</keyword>
<evidence type="ECO:0000256" key="3">
    <source>
        <dbReference type="ARBA" id="ARBA00022692"/>
    </source>
</evidence>
<keyword evidence="5 6" id="KW-0472">Membrane</keyword>
<protein>
    <recommendedName>
        <fullName evidence="7">Cardiolipin synthase N-terminal domain-containing protein</fullName>
    </recommendedName>
</protein>
<evidence type="ECO:0000256" key="2">
    <source>
        <dbReference type="ARBA" id="ARBA00022475"/>
    </source>
</evidence>
<feature type="domain" description="Cardiolipin synthase N-terminal" evidence="7">
    <location>
        <begin position="22"/>
        <end position="65"/>
    </location>
</feature>
<accession>A0A517ZYK7</accession>
<evidence type="ECO:0000256" key="5">
    <source>
        <dbReference type="ARBA" id="ARBA00023136"/>
    </source>
</evidence>
<evidence type="ECO:0000256" key="6">
    <source>
        <dbReference type="SAM" id="Phobius"/>
    </source>
</evidence>
<evidence type="ECO:0000256" key="4">
    <source>
        <dbReference type="ARBA" id="ARBA00022989"/>
    </source>
</evidence>
<proteinExistence type="predicted"/>